<evidence type="ECO:0000313" key="2">
    <source>
        <dbReference type="EMBL" id="SFS48305.1"/>
    </source>
</evidence>
<dbReference type="Proteomes" id="UP000198785">
    <property type="component" value="Unassembled WGS sequence"/>
</dbReference>
<reference evidence="2 3" key="1">
    <citation type="submission" date="2016-10" db="EMBL/GenBank/DDBJ databases">
        <authorList>
            <person name="de Groot N.N."/>
        </authorList>
    </citation>
    <scope>NUCLEOTIDE SEQUENCE [LARGE SCALE GENOMIC DNA]</scope>
    <source>
        <strain evidence="2 3">DSM 22789</strain>
    </source>
</reference>
<evidence type="ECO:0000259" key="1">
    <source>
        <dbReference type="Pfam" id="PF00248"/>
    </source>
</evidence>
<proteinExistence type="predicted"/>
<dbReference type="PANTHER" id="PTHR43312">
    <property type="entry name" value="D-THREO-ALDOSE 1-DEHYDROGENASE"/>
    <property type="match status" value="1"/>
</dbReference>
<dbReference type="EMBL" id="FOZZ01000002">
    <property type="protein sequence ID" value="SFS48305.1"/>
    <property type="molecule type" value="Genomic_DNA"/>
</dbReference>
<organism evidence="2 3">
    <name type="scientific">Sphingobacterium wenxiniae</name>
    <dbReference type="NCBI Taxonomy" id="683125"/>
    <lineage>
        <taxon>Bacteria</taxon>
        <taxon>Pseudomonadati</taxon>
        <taxon>Bacteroidota</taxon>
        <taxon>Sphingobacteriia</taxon>
        <taxon>Sphingobacteriales</taxon>
        <taxon>Sphingobacteriaceae</taxon>
        <taxon>Sphingobacterium</taxon>
    </lineage>
</organism>
<sequence>MQMSLTYNTLGKSELKVSQVSLGTMSLKGGITKLNVDIIHQAHAIGINYFDTADLYERGVNESMVGQALAAVRKDVVLATKVGNQWRSDGSTWDWRASRPYIIKTVESSLSRLQTDYIDLYQLHGGTIDDPIDEIIDAFEQLVKEGKIRYYGISSIRPNVIQAYAERSNISSVMMQYSLLDRRTEMVFPLLQEKEISVIARGALTQGLLLDKPADKYLQFTSSEVLHAKKAVEKTALSLGLSKSSVLLAYVLDSGVVASAVAGIRTLSQLKEIQEAVKQLKQLPETEKESLEKSIRQISYTEHLV</sequence>
<dbReference type="CDD" id="cd19086">
    <property type="entry name" value="AKR_AKR11C1"/>
    <property type="match status" value="1"/>
</dbReference>
<dbReference type="GO" id="GO:0016491">
    <property type="term" value="F:oxidoreductase activity"/>
    <property type="evidence" value="ECO:0007669"/>
    <property type="project" value="InterPro"/>
</dbReference>
<dbReference type="PANTHER" id="PTHR43312:SF1">
    <property type="entry name" value="NADP-DEPENDENT OXIDOREDUCTASE DOMAIN-CONTAINING PROTEIN"/>
    <property type="match status" value="1"/>
</dbReference>
<dbReference type="PRINTS" id="PR00069">
    <property type="entry name" value="ALDKETRDTASE"/>
</dbReference>
<accession>A0A1I6Q7J9</accession>
<name>A0A1I6Q7J9_9SPHI</name>
<evidence type="ECO:0000313" key="3">
    <source>
        <dbReference type="Proteomes" id="UP000198785"/>
    </source>
</evidence>
<dbReference type="InterPro" id="IPR020471">
    <property type="entry name" value="AKR"/>
</dbReference>
<dbReference type="Gene3D" id="3.20.20.100">
    <property type="entry name" value="NADP-dependent oxidoreductase domain"/>
    <property type="match status" value="1"/>
</dbReference>
<dbReference type="Pfam" id="PF00248">
    <property type="entry name" value="Aldo_ket_red"/>
    <property type="match status" value="1"/>
</dbReference>
<dbReference type="InterPro" id="IPR023210">
    <property type="entry name" value="NADP_OxRdtase_dom"/>
</dbReference>
<dbReference type="STRING" id="683125.SAMN05660206_102163"/>
<gene>
    <name evidence="2" type="ORF">SAMN05660206_102163</name>
</gene>
<keyword evidence="3" id="KW-1185">Reference proteome</keyword>
<feature type="domain" description="NADP-dependent oxidoreductase" evidence="1">
    <location>
        <begin position="20"/>
        <end position="292"/>
    </location>
</feature>
<dbReference type="SUPFAM" id="SSF51430">
    <property type="entry name" value="NAD(P)-linked oxidoreductase"/>
    <property type="match status" value="1"/>
</dbReference>
<protein>
    <submittedName>
        <fullName evidence="2">Predicted oxidoreductase</fullName>
    </submittedName>
</protein>
<dbReference type="AlphaFoldDB" id="A0A1I6Q7J9"/>
<dbReference type="InterPro" id="IPR053135">
    <property type="entry name" value="AKR2_Oxidoreductase"/>
</dbReference>
<dbReference type="InterPro" id="IPR036812">
    <property type="entry name" value="NAD(P)_OxRdtase_dom_sf"/>
</dbReference>